<dbReference type="InterPro" id="IPR056464">
    <property type="entry name" value="DotM_C"/>
</dbReference>
<keyword evidence="1" id="KW-1133">Transmembrane helix</keyword>
<sequence>MKGGGGQQQTPDQAQDFFLLVAFFVGLVIVVWYAYSEYVVRYVFTVRLLVGKALFYFLEGVDSVLDHIDPDLLSTNDLSAALRLMESSSPSLVDLDLFLSISTVYGKAFALPNIMLAIAGVVYVMFFHRYSKYSQAHSMVSLARQELKNWPQSACVVGLDLISENVKEGNWRMSERPLDFAKRYKLIIPERTKNITVARLDKDKARPVFAAQMGPLWEGLEGVPPYVLALFAIFAARGAGDPDGARKLIRQIARSAGKGALDFTGTRLLLAKHIRSEKIGPAVGPHAYLYTAMASMLELARDEGVLSMCEFLWLKPVDRSLWYMLSNVGRPTAFVEVSAPFSHWLVEKRLRRPLKVPIIEPAIEALDKELANIIINPEDIDNG</sequence>
<keyword evidence="1" id="KW-0812">Transmembrane</keyword>
<keyword evidence="4" id="KW-1185">Reference proteome</keyword>
<feature type="transmembrane region" description="Helical" evidence="1">
    <location>
        <begin position="17"/>
        <end position="35"/>
    </location>
</feature>
<evidence type="ECO:0000259" key="2">
    <source>
        <dbReference type="Pfam" id="PF23127"/>
    </source>
</evidence>
<protein>
    <submittedName>
        <fullName evidence="3">Type IVB secretion system coupling complex protein DotM/IcmP</fullName>
    </submittedName>
</protein>
<dbReference type="EMBL" id="CP092900">
    <property type="protein sequence ID" value="UTC24406.1"/>
    <property type="molecule type" value="Genomic_DNA"/>
</dbReference>
<feature type="transmembrane region" description="Helical" evidence="1">
    <location>
        <begin position="104"/>
        <end position="126"/>
    </location>
</feature>
<organism evidence="3 4">
    <name type="scientific">Candidatus Comchoanobacter bicostacola</name>
    <dbReference type="NCBI Taxonomy" id="2919598"/>
    <lineage>
        <taxon>Bacteria</taxon>
        <taxon>Pseudomonadati</taxon>
        <taxon>Pseudomonadota</taxon>
        <taxon>Gammaproteobacteria</taxon>
        <taxon>Candidatus Comchoanobacterales</taxon>
        <taxon>Candidatus Comchoanobacteraceae</taxon>
        <taxon>Candidatus Comchoanobacter</taxon>
    </lineage>
</organism>
<accession>A0ABY5DIE9</accession>
<dbReference type="InterPro" id="IPR049921">
    <property type="entry name" value="DotM-like"/>
</dbReference>
<evidence type="ECO:0000313" key="4">
    <source>
        <dbReference type="Proteomes" id="UP001055955"/>
    </source>
</evidence>
<reference evidence="3 4" key="1">
    <citation type="journal article" date="2022" name="Nat. Microbiol.">
        <title>The microbiome of a bacterivorous marine choanoflagellate contains a resource-demanding obligate bacterial associate.</title>
        <authorList>
            <person name="Needham D.M."/>
            <person name="Poirier C."/>
            <person name="Bachy C."/>
            <person name="George E.E."/>
            <person name="Wilken S."/>
            <person name="Yung C.C.M."/>
            <person name="Limardo A.J."/>
            <person name="Morando M."/>
            <person name="Sudek L."/>
            <person name="Malmstrom R.R."/>
            <person name="Keeling P.J."/>
            <person name="Santoro A.E."/>
            <person name="Worden A.Z."/>
        </authorList>
    </citation>
    <scope>NUCLEOTIDE SEQUENCE [LARGE SCALE GENOMIC DNA]</scope>
    <source>
        <strain evidence="3 4">Comchoano-1</strain>
    </source>
</reference>
<feature type="domain" description="DotM C-terminal cytoplasmic" evidence="2">
    <location>
        <begin position="203"/>
        <end position="367"/>
    </location>
</feature>
<evidence type="ECO:0000256" key="1">
    <source>
        <dbReference type="SAM" id="Phobius"/>
    </source>
</evidence>
<dbReference type="Proteomes" id="UP001055955">
    <property type="component" value="Chromosome"/>
</dbReference>
<proteinExistence type="predicted"/>
<dbReference type="NCBIfam" id="NF033890">
    <property type="entry name" value="DotM_IcmP_IVB"/>
    <property type="match status" value="1"/>
</dbReference>
<name>A0ABY5DIE9_9GAMM</name>
<keyword evidence="1" id="KW-0472">Membrane</keyword>
<dbReference type="RefSeq" id="WP_258568189.1">
    <property type="nucleotide sequence ID" value="NZ_CP092900.1"/>
</dbReference>
<evidence type="ECO:0000313" key="3">
    <source>
        <dbReference type="EMBL" id="UTC24406.1"/>
    </source>
</evidence>
<gene>
    <name evidence="3" type="primary">icmP</name>
    <name evidence="3" type="ORF">MMH89_04135</name>
</gene>
<dbReference type="Pfam" id="PF23127">
    <property type="entry name" value="DotM_C"/>
    <property type="match status" value="1"/>
</dbReference>